<dbReference type="SUPFAM" id="SSF56112">
    <property type="entry name" value="Protein kinase-like (PK-like)"/>
    <property type="match status" value="1"/>
</dbReference>
<gene>
    <name evidence="2" type="ORF">L798_12754</name>
</gene>
<dbReference type="AlphaFoldDB" id="A0A067RS51"/>
<dbReference type="SMART" id="SM00587">
    <property type="entry name" value="CHK"/>
    <property type="match status" value="1"/>
</dbReference>
<dbReference type="Pfam" id="PF02958">
    <property type="entry name" value="EcKL"/>
    <property type="match status" value="1"/>
</dbReference>
<dbReference type="InterPro" id="IPR011009">
    <property type="entry name" value="Kinase-like_dom_sf"/>
</dbReference>
<dbReference type="InterPro" id="IPR004119">
    <property type="entry name" value="EcKL"/>
</dbReference>
<reference evidence="2 3" key="1">
    <citation type="journal article" date="2014" name="Nat. Commun.">
        <title>Molecular traces of alternative social organization in a termite genome.</title>
        <authorList>
            <person name="Terrapon N."/>
            <person name="Li C."/>
            <person name="Robertson H.M."/>
            <person name="Ji L."/>
            <person name="Meng X."/>
            <person name="Booth W."/>
            <person name="Chen Z."/>
            <person name="Childers C.P."/>
            <person name="Glastad K.M."/>
            <person name="Gokhale K."/>
            <person name="Gowin J."/>
            <person name="Gronenberg W."/>
            <person name="Hermansen R.A."/>
            <person name="Hu H."/>
            <person name="Hunt B.G."/>
            <person name="Huylmans A.K."/>
            <person name="Khalil S.M."/>
            <person name="Mitchell R.D."/>
            <person name="Munoz-Torres M.C."/>
            <person name="Mustard J.A."/>
            <person name="Pan H."/>
            <person name="Reese J.T."/>
            <person name="Scharf M.E."/>
            <person name="Sun F."/>
            <person name="Vogel H."/>
            <person name="Xiao J."/>
            <person name="Yang W."/>
            <person name="Yang Z."/>
            <person name="Yang Z."/>
            <person name="Zhou J."/>
            <person name="Zhu J."/>
            <person name="Brent C.S."/>
            <person name="Elsik C.G."/>
            <person name="Goodisman M.A."/>
            <person name="Liberles D.A."/>
            <person name="Roe R.M."/>
            <person name="Vargo E.L."/>
            <person name="Vilcinskas A."/>
            <person name="Wang J."/>
            <person name="Bornberg-Bauer E."/>
            <person name="Korb J."/>
            <person name="Zhang G."/>
            <person name="Liebig J."/>
        </authorList>
    </citation>
    <scope>NUCLEOTIDE SEQUENCE [LARGE SCALE GENOMIC DNA]</scope>
    <source>
        <tissue evidence="2">Whole organism</tissue>
    </source>
</reference>
<proteinExistence type="predicted"/>
<evidence type="ECO:0000259" key="1">
    <source>
        <dbReference type="SMART" id="SM00587"/>
    </source>
</evidence>
<evidence type="ECO:0000313" key="2">
    <source>
        <dbReference type="EMBL" id="KDR22624.1"/>
    </source>
</evidence>
<keyword evidence="3" id="KW-1185">Reference proteome</keyword>
<dbReference type="EMBL" id="KK852498">
    <property type="protein sequence ID" value="KDR22624.1"/>
    <property type="molecule type" value="Genomic_DNA"/>
</dbReference>
<dbReference type="OrthoDB" id="8250698at2759"/>
<dbReference type="eggNOG" id="ENOG502RZD1">
    <property type="taxonomic scope" value="Eukaryota"/>
</dbReference>
<dbReference type="PANTHER" id="PTHR11012">
    <property type="entry name" value="PROTEIN KINASE-LIKE DOMAIN-CONTAINING"/>
    <property type="match status" value="1"/>
</dbReference>
<organism evidence="2 3">
    <name type="scientific">Zootermopsis nevadensis</name>
    <name type="common">Dampwood termite</name>
    <dbReference type="NCBI Taxonomy" id="136037"/>
    <lineage>
        <taxon>Eukaryota</taxon>
        <taxon>Metazoa</taxon>
        <taxon>Ecdysozoa</taxon>
        <taxon>Arthropoda</taxon>
        <taxon>Hexapoda</taxon>
        <taxon>Insecta</taxon>
        <taxon>Pterygota</taxon>
        <taxon>Neoptera</taxon>
        <taxon>Polyneoptera</taxon>
        <taxon>Dictyoptera</taxon>
        <taxon>Blattodea</taxon>
        <taxon>Blattoidea</taxon>
        <taxon>Termitoidae</taxon>
        <taxon>Termopsidae</taxon>
        <taxon>Zootermopsis</taxon>
    </lineage>
</organism>
<sequence length="435" mass="49646">MGTTNAEVSIPAWLNAEFVAEIISEEDDIKNFSIIDLDVKPAVPKGSNYMSTLYRIAVKSEDSKIENGVNKHFMILKTLPPGKVLQNLLFDLKGFQKELQMYEDTLPAMYRALKDSETSTNRRTLPLSARFFPNKMDNIIVLEDLQNLGYKMGNRVTGLDVEHCRMAVKALARFHAASVALYKVDPSSIDSYTEELYQDTDKSRVQTGIFLKQNINTVACEVEKWTGYEHLADSIRELIPTALDQLVNATKPKKDSLNVLNHGDCWVNNMMFHYCPKTGRIDDVKLIDFQLVRFSSPAADLQYFLCTSTNDDIRFAGRDHLLREYHAELTDTLKVLGLESGFTFQQLKDEFEQMEVFGLLIVFTYLSTMLAGANEIPDLNELQEEHMNGGADHHPMEKAISGRRYRHVAQTFLRHYDDKGLLARKKRDLVDVQQK</sequence>
<dbReference type="InterPro" id="IPR015897">
    <property type="entry name" value="CHK_kinase-like"/>
</dbReference>
<dbReference type="Proteomes" id="UP000027135">
    <property type="component" value="Unassembled WGS sequence"/>
</dbReference>
<dbReference type="STRING" id="136037.A0A067RS51"/>
<feature type="domain" description="CHK kinase-like" evidence="1">
    <location>
        <begin position="140"/>
        <end position="335"/>
    </location>
</feature>
<dbReference type="OMA" id="ACEVEKW"/>
<evidence type="ECO:0000313" key="3">
    <source>
        <dbReference type="Proteomes" id="UP000027135"/>
    </source>
</evidence>
<dbReference type="Gene3D" id="3.90.1200.10">
    <property type="match status" value="1"/>
</dbReference>
<dbReference type="InParanoid" id="A0A067RS51"/>
<protein>
    <recommendedName>
        <fullName evidence="1">CHK kinase-like domain-containing protein</fullName>
    </recommendedName>
</protein>
<accession>A0A067RS51</accession>
<name>A0A067RS51_ZOONE</name>
<dbReference type="PANTHER" id="PTHR11012:SF56">
    <property type="entry name" value="CHK KINASE-LIKE DOMAIN-CONTAINING PROTEIN-RELATED"/>
    <property type="match status" value="1"/>
</dbReference>